<reference evidence="6" key="4">
    <citation type="submission" date="2025-09" db="UniProtKB">
        <authorList>
            <consortium name="Ensembl"/>
        </authorList>
    </citation>
    <scope>IDENTIFICATION</scope>
    <source>
        <strain evidence="6">17573</strain>
    </source>
</reference>
<dbReference type="Gene3D" id="3.30.70.330">
    <property type="match status" value="1"/>
</dbReference>
<dbReference type="Proteomes" id="UP000006718">
    <property type="component" value="Chromosome 7"/>
</dbReference>
<evidence type="ECO:0000256" key="5">
    <source>
        <dbReference type="SAM" id="MobiDB-lite"/>
    </source>
</evidence>
<accession>A0A5F8A2I3</accession>
<dbReference type="SMR" id="A0A5F8A2I3"/>
<dbReference type="PRINTS" id="PR01848">
    <property type="entry name" value="U2AUXFACTOR"/>
</dbReference>
<dbReference type="InterPro" id="IPR009145">
    <property type="entry name" value="U2AF_small"/>
</dbReference>
<evidence type="ECO:0000256" key="3">
    <source>
        <dbReference type="ARBA" id="ARBA00022771"/>
    </source>
</evidence>
<organism evidence="6 7">
    <name type="scientific">Macaca mulatta</name>
    <name type="common">Rhesus macaque</name>
    <dbReference type="NCBI Taxonomy" id="9544"/>
    <lineage>
        <taxon>Eukaryota</taxon>
        <taxon>Metazoa</taxon>
        <taxon>Chordata</taxon>
        <taxon>Craniata</taxon>
        <taxon>Vertebrata</taxon>
        <taxon>Euteleostomi</taxon>
        <taxon>Mammalia</taxon>
        <taxon>Eutheria</taxon>
        <taxon>Euarchontoglires</taxon>
        <taxon>Primates</taxon>
        <taxon>Haplorrhini</taxon>
        <taxon>Catarrhini</taxon>
        <taxon>Cercopithecidae</taxon>
        <taxon>Cercopithecinae</taxon>
        <taxon>Macaca</taxon>
    </lineage>
</organism>
<feature type="region of interest" description="Disordered" evidence="5">
    <location>
        <begin position="111"/>
        <end position="162"/>
    </location>
</feature>
<dbReference type="GO" id="GO:0008270">
    <property type="term" value="F:zinc ion binding"/>
    <property type="evidence" value="ECO:0007669"/>
    <property type="project" value="UniProtKB-KW"/>
</dbReference>
<evidence type="ECO:0000313" key="7">
    <source>
        <dbReference type="Proteomes" id="UP000006718"/>
    </source>
</evidence>
<dbReference type="VEuPathDB" id="HostDB:ENSMMUG00000064307"/>
<dbReference type="Bgee" id="ENSMMUG00000064307">
    <property type="expression patterns" value="Expressed in spermatocyte and 2 other cell types or tissues"/>
</dbReference>
<keyword evidence="1" id="KW-0479">Metal-binding</keyword>
<dbReference type="STRING" id="9544.ENSMMUP00000071111"/>
<dbReference type="InterPro" id="IPR012677">
    <property type="entry name" value="Nucleotide-bd_a/b_plait_sf"/>
</dbReference>
<dbReference type="GeneTree" id="ENSGT00950000183152"/>
<reference evidence="6" key="2">
    <citation type="submission" date="2019-01" db="EMBL/GenBank/DDBJ databases">
        <authorList>
            <person name="Graves T."/>
            <person name="Eichler E.E."/>
            <person name="Wilson R.K."/>
        </authorList>
    </citation>
    <scope>NUCLEOTIDE SEQUENCE [LARGE SCALE GENOMIC DNA]</scope>
    <source>
        <strain evidence="6">17573</strain>
    </source>
</reference>
<keyword evidence="4" id="KW-0862">Zinc</keyword>
<evidence type="ECO:0008006" key="8">
    <source>
        <dbReference type="Google" id="ProtNLM"/>
    </source>
</evidence>
<dbReference type="GO" id="GO:0089701">
    <property type="term" value="C:U2AF complex"/>
    <property type="evidence" value="ECO:0007669"/>
    <property type="project" value="InterPro"/>
</dbReference>
<evidence type="ECO:0000256" key="2">
    <source>
        <dbReference type="ARBA" id="ARBA00022737"/>
    </source>
</evidence>
<dbReference type="PANTHER" id="PTHR12620">
    <property type="entry name" value="U2 SNRNP AUXILIARY FACTOR, SMALL SUBUNIT"/>
    <property type="match status" value="1"/>
</dbReference>
<dbReference type="InParanoid" id="A0A5F8A2I3"/>
<keyword evidence="3" id="KW-0863">Zinc-finger</keyword>
<feature type="compositionally biased region" description="Gly residues" evidence="5">
    <location>
        <begin position="135"/>
        <end position="148"/>
    </location>
</feature>
<sequence>MNVLRRFVQKWRRSMGKLRRRTSVTSWEGDPVVGNVHGKFGREADAENAVTDLNNRWFDGQPSHAEPSPQTDFRAACRRQDETGECSPGGSCGFVHLKPISRELRRELYGRRRKKRRSRCRSRQRRSGSRDRGRGGGGGPGRGGGSVTGGSREVVKDLGDSEPSHFYLMSARKCCS</sequence>
<dbReference type="GO" id="GO:0003723">
    <property type="term" value="F:RNA binding"/>
    <property type="evidence" value="ECO:0007669"/>
    <property type="project" value="InterPro"/>
</dbReference>
<evidence type="ECO:0000256" key="1">
    <source>
        <dbReference type="ARBA" id="ARBA00022723"/>
    </source>
</evidence>
<reference evidence="7" key="1">
    <citation type="journal article" date="2007" name="Science">
        <title>Evolutionary and biomedical insights from the rhesus macaque genome.</title>
        <authorList>
            <person name="Gibbs R.A."/>
            <person name="Rogers J."/>
            <person name="Katze M.G."/>
            <person name="Bumgarner R."/>
            <person name="Weinstock G.M."/>
            <person name="Mardis E.R."/>
            <person name="Remington K.A."/>
            <person name="Strausberg R.L."/>
            <person name="Venter J.C."/>
            <person name="Wilson R.K."/>
            <person name="Batzer M.A."/>
            <person name="Bustamante C.D."/>
            <person name="Eichler E.E."/>
            <person name="Hahn M.W."/>
            <person name="Hardison R.C."/>
            <person name="Makova K.D."/>
            <person name="Miller W."/>
            <person name="Milosavljevic A."/>
            <person name="Palermo R.E."/>
            <person name="Siepel A."/>
            <person name="Sikela J.M."/>
            <person name="Attaway T."/>
            <person name="Bell S."/>
            <person name="Bernard K.E."/>
            <person name="Buhay C.J."/>
            <person name="Chandrabose M.N."/>
            <person name="Dao M."/>
            <person name="Davis C."/>
            <person name="Delehaunty K.D."/>
            <person name="Ding Y."/>
            <person name="Dinh H.H."/>
            <person name="Dugan-Rocha S."/>
            <person name="Fulton L.A."/>
            <person name="Gabisi R.A."/>
            <person name="Garner T.T."/>
            <person name="Godfrey J."/>
            <person name="Hawes A.C."/>
            <person name="Hernandez J."/>
            <person name="Hines S."/>
            <person name="Holder M."/>
            <person name="Hume J."/>
            <person name="Jhangiani S.N."/>
            <person name="Joshi V."/>
            <person name="Khan Z.M."/>
            <person name="Kirkness E.F."/>
            <person name="Cree A."/>
            <person name="Fowler R.G."/>
            <person name="Lee S."/>
            <person name="Lewis L.R."/>
            <person name="Li Z."/>
            <person name="Liu Y.-S."/>
            <person name="Moore S.M."/>
            <person name="Muzny D."/>
            <person name="Nazareth L.V."/>
            <person name="Ngo D.N."/>
            <person name="Okwuonu G.O."/>
            <person name="Pai G."/>
            <person name="Parker D."/>
            <person name="Paul H.A."/>
            <person name="Pfannkoch C."/>
            <person name="Pohl C.S."/>
            <person name="Rogers Y.-H.C."/>
            <person name="Ruiz S.J."/>
            <person name="Sabo A."/>
            <person name="Santibanez J."/>
            <person name="Schneider B.W."/>
            <person name="Smith S.M."/>
            <person name="Sodergren E."/>
            <person name="Svatek A.F."/>
            <person name="Utterback T.R."/>
            <person name="Vattathil S."/>
            <person name="Warren W."/>
            <person name="White C.S."/>
            <person name="Chinwalla A.T."/>
            <person name="Feng Y."/>
            <person name="Halpern A.L."/>
            <person name="Hillier L.W."/>
            <person name="Huang X."/>
            <person name="Minx P."/>
            <person name="Nelson J.O."/>
            <person name="Pepin K.H."/>
            <person name="Qin X."/>
            <person name="Sutton G.G."/>
            <person name="Venter E."/>
            <person name="Walenz B.P."/>
            <person name="Wallis J.W."/>
            <person name="Worley K.C."/>
            <person name="Yang S.-P."/>
            <person name="Jones S.M."/>
            <person name="Marra M.A."/>
            <person name="Rocchi M."/>
            <person name="Schein J.E."/>
            <person name="Baertsch R."/>
            <person name="Clarke L."/>
            <person name="Csuros M."/>
            <person name="Glasscock J."/>
            <person name="Harris R.A."/>
            <person name="Havlak P."/>
            <person name="Jackson A.R."/>
            <person name="Jiang H."/>
            <person name="Liu Y."/>
            <person name="Messina D.N."/>
            <person name="Shen Y."/>
            <person name="Song H.X.-Z."/>
            <person name="Wylie T."/>
            <person name="Zhang L."/>
            <person name="Birney E."/>
            <person name="Han K."/>
            <person name="Konkel M.K."/>
            <person name="Lee J."/>
            <person name="Smit A.F.A."/>
            <person name="Ullmer B."/>
            <person name="Wang H."/>
            <person name="Xing J."/>
            <person name="Burhans R."/>
            <person name="Cheng Z."/>
            <person name="Karro J.E."/>
            <person name="Ma J."/>
            <person name="Raney B."/>
            <person name="She X."/>
            <person name="Cox M.J."/>
            <person name="Demuth J.P."/>
            <person name="Dumas L.J."/>
            <person name="Han S.-G."/>
            <person name="Hopkins J."/>
            <person name="Karimpour-Fard A."/>
            <person name="Kim Y.H."/>
            <person name="Pollack J.R."/>
            <person name="Vinar T."/>
            <person name="Addo-Quaye C."/>
            <person name="Degenhardt J."/>
            <person name="Denby A."/>
            <person name="Hubisz M.J."/>
            <person name="Indap A."/>
            <person name="Kosiol C."/>
            <person name="Lahn B.T."/>
            <person name="Lawson H.A."/>
            <person name="Marklein A."/>
            <person name="Nielsen R."/>
            <person name="Vallender E.J."/>
            <person name="Clark A.G."/>
            <person name="Ferguson B."/>
            <person name="Hernandez R.D."/>
            <person name="Hirani K."/>
            <person name="Kehrer-Sawatzki H."/>
            <person name="Kolb J."/>
            <person name="Patil S."/>
            <person name="Pu L.-L."/>
            <person name="Ren Y."/>
            <person name="Smith D.G."/>
            <person name="Wheeler D.A."/>
            <person name="Schenck I."/>
            <person name="Ball E.V."/>
            <person name="Chen R."/>
            <person name="Cooper D.N."/>
            <person name="Giardine B."/>
            <person name="Hsu F."/>
            <person name="Kent W.J."/>
            <person name="Lesk A."/>
            <person name="Nelson D.L."/>
            <person name="O'brien W.E."/>
            <person name="Pruefer K."/>
            <person name="Stenson P.D."/>
            <person name="Wallace J.C."/>
            <person name="Ke H."/>
            <person name="Liu X.-M."/>
            <person name="Wang P."/>
            <person name="Xiang A.P."/>
            <person name="Yang F."/>
            <person name="Barber G.P."/>
            <person name="Haussler D."/>
            <person name="Karolchik D."/>
            <person name="Kern A.D."/>
            <person name="Kuhn R.M."/>
            <person name="Smith K.E."/>
            <person name="Zwieg A.S."/>
        </authorList>
    </citation>
    <scope>NUCLEOTIDE SEQUENCE [LARGE SCALE GENOMIC DNA]</scope>
    <source>
        <strain evidence="7">17573</strain>
    </source>
</reference>
<evidence type="ECO:0000313" key="6">
    <source>
        <dbReference type="Ensembl" id="ENSMMUP00000071111.1"/>
    </source>
</evidence>
<proteinExistence type="predicted"/>
<dbReference type="InterPro" id="IPR035979">
    <property type="entry name" value="RBD_domain_sf"/>
</dbReference>
<dbReference type="SUPFAM" id="SSF54928">
    <property type="entry name" value="RNA-binding domain, RBD"/>
    <property type="match status" value="1"/>
</dbReference>
<keyword evidence="2" id="KW-0677">Repeat</keyword>
<feature type="compositionally biased region" description="Basic and acidic residues" evidence="5">
    <location>
        <begin position="153"/>
        <end position="162"/>
    </location>
</feature>
<reference evidence="6" key="3">
    <citation type="submission" date="2025-08" db="UniProtKB">
        <authorList>
            <consortium name="Ensembl"/>
        </authorList>
    </citation>
    <scope>IDENTIFICATION</scope>
    <source>
        <strain evidence="6">17573</strain>
    </source>
</reference>
<name>A0A5F8A2I3_MACMU</name>
<keyword evidence="7" id="KW-1185">Reference proteome</keyword>
<feature type="compositionally biased region" description="Basic residues" evidence="5">
    <location>
        <begin position="111"/>
        <end position="127"/>
    </location>
</feature>
<dbReference type="AlphaFoldDB" id="A0A5F8A2I3"/>
<protein>
    <recommendedName>
        <fullName evidence="8">C3H1-type domain-containing protein</fullName>
    </recommendedName>
</protein>
<dbReference type="GO" id="GO:0000398">
    <property type="term" value="P:mRNA splicing, via spliceosome"/>
    <property type="evidence" value="ECO:0007669"/>
    <property type="project" value="InterPro"/>
</dbReference>
<dbReference type="Ensembl" id="ENSMMUT00000092882.1">
    <property type="protein sequence ID" value="ENSMMUP00000071111.1"/>
    <property type="gene ID" value="ENSMMUG00000064307.1"/>
</dbReference>
<evidence type="ECO:0000256" key="4">
    <source>
        <dbReference type="ARBA" id="ARBA00022833"/>
    </source>
</evidence>